<dbReference type="STRING" id="38488.A0A4Y8DEJ6"/>
<dbReference type="EMBL" id="PHWZ01000040">
    <property type="protein sequence ID" value="TEY79916.1"/>
    <property type="molecule type" value="Genomic_DNA"/>
</dbReference>
<dbReference type="PANTHER" id="PTHR37540">
    <property type="entry name" value="TRANSCRIPTION FACTOR (ACR-2), PUTATIVE-RELATED-RELATED"/>
    <property type="match status" value="1"/>
</dbReference>
<name>A0A4Y8DEJ6_9HELO</name>
<protein>
    <recommendedName>
        <fullName evidence="3">Transcription factor domain-containing protein</fullName>
    </recommendedName>
</protein>
<dbReference type="Proteomes" id="UP000297299">
    <property type="component" value="Unassembled WGS sequence"/>
</dbReference>
<evidence type="ECO:0000313" key="1">
    <source>
        <dbReference type="EMBL" id="TEY79916.1"/>
    </source>
</evidence>
<organism evidence="1 2">
    <name type="scientific">Botryotinia calthae</name>
    <dbReference type="NCBI Taxonomy" id="38488"/>
    <lineage>
        <taxon>Eukaryota</taxon>
        <taxon>Fungi</taxon>
        <taxon>Dikarya</taxon>
        <taxon>Ascomycota</taxon>
        <taxon>Pezizomycotina</taxon>
        <taxon>Leotiomycetes</taxon>
        <taxon>Helotiales</taxon>
        <taxon>Sclerotiniaceae</taxon>
        <taxon>Botryotinia</taxon>
    </lineage>
</organism>
<gene>
    <name evidence="1" type="ORF">BOTCAL_0040g00330</name>
</gene>
<dbReference type="OrthoDB" id="4159781at2759"/>
<dbReference type="PANTHER" id="PTHR37540:SF5">
    <property type="entry name" value="TRANSCRIPTION FACTOR DOMAIN-CONTAINING PROTEIN"/>
    <property type="match status" value="1"/>
</dbReference>
<accession>A0A4Y8DEJ6</accession>
<evidence type="ECO:0000313" key="2">
    <source>
        <dbReference type="Proteomes" id="UP000297299"/>
    </source>
</evidence>
<comment type="caution">
    <text evidence="1">The sequence shown here is derived from an EMBL/GenBank/DDBJ whole genome shotgun (WGS) entry which is preliminary data.</text>
</comment>
<keyword evidence="2" id="KW-1185">Reference proteome</keyword>
<sequence length="475" mass="53532">MSVCESKPEEQPMAIQFVSGRAKDRTTQSLIRSHAMSAFRNKQRQQKSKRRIVARKLMPVERIYDCNTPDPIYETSTKNRQYEHGYDTSLEVTQVGISSLFAFEPAEPDSLSSASDPPPDITFKYSQKLGTIKQLALRFCSPGREKLVDFPKAAEQALSTSIIYMIYAYSCSVRGMINDELATDLRDAAIAQIGQKLAQEGTFWSDATIASIAYFSTGAWAIERDAEEVEAHMTGIELLVKRRGLNSFGVYPFGQIIRKYLVMRHIVVKAIRAEELPRSFGNSFIRSKENKRQCQRFVSPLYCPSGSFESVRQLKGFDGSLVQVLYIAKDLIDFIVGGYEQVVYNGNFQSRLSYWIFECCRLATLIIFQAMEACTPLPSSDDYLTSAMICAIERTDIDEDWEDMLGILYWVSIIACASSQGRSGHGIPDSRLGRTIYRIASSVHHFEYATGPTQKFAQLQMVLAKRYELAAAGKM</sequence>
<evidence type="ECO:0008006" key="3">
    <source>
        <dbReference type="Google" id="ProtNLM"/>
    </source>
</evidence>
<proteinExistence type="predicted"/>
<dbReference type="AlphaFoldDB" id="A0A4Y8DEJ6"/>
<reference evidence="1 2" key="1">
    <citation type="submission" date="2017-11" db="EMBL/GenBank/DDBJ databases">
        <title>Comparative genomics of Botrytis spp.</title>
        <authorList>
            <person name="Valero-Jimenez C.A."/>
            <person name="Tapia P."/>
            <person name="Veloso J."/>
            <person name="Silva-Moreno E."/>
            <person name="Staats M."/>
            <person name="Valdes J.H."/>
            <person name="Van Kan J.A.L."/>
        </authorList>
    </citation>
    <scope>NUCLEOTIDE SEQUENCE [LARGE SCALE GENOMIC DNA]</scope>
    <source>
        <strain evidence="1 2">MUCL2830</strain>
    </source>
</reference>